<keyword evidence="2 3" id="KW-0808">Transferase</keyword>
<dbReference type="GO" id="GO:0008107">
    <property type="term" value="F:galactoside 2-alpha-L-fucosyltransferase activity"/>
    <property type="evidence" value="ECO:0007669"/>
    <property type="project" value="InterPro"/>
</dbReference>
<proteinExistence type="predicted"/>
<dbReference type="OrthoDB" id="9794601at2"/>
<protein>
    <submittedName>
        <fullName evidence="3">Alpha-1,2-fucosyltransferase</fullName>
    </submittedName>
</protein>
<dbReference type="InterPro" id="IPR002516">
    <property type="entry name" value="Glyco_trans_11"/>
</dbReference>
<dbReference type="CDD" id="cd11301">
    <property type="entry name" value="Fut1_Fut2_like"/>
    <property type="match status" value="1"/>
</dbReference>
<dbReference type="RefSeq" id="WP_062125410.1">
    <property type="nucleotide sequence ID" value="NZ_BAZW01000023.1"/>
</dbReference>
<dbReference type="Proteomes" id="UP000032900">
    <property type="component" value="Unassembled WGS sequence"/>
</dbReference>
<dbReference type="AlphaFoldDB" id="A0A0E9LYW3"/>
<organism evidence="3 4">
    <name type="scientific">Geofilum rubicundum JCM 15548</name>
    <dbReference type="NCBI Taxonomy" id="1236989"/>
    <lineage>
        <taxon>Bacteria</taxon>
        <taxon>Pseudomonadati</taxon>
        <taxon>Bacteroidota</taxon>
        <taxon>Bacteroidia</taxon>
        <taxon>Marinilabiliales</taxon>
        <taxon>Marinilabiliaceae</taxon>
        <taxon>Geofilum</taxon>
    </lineage>
</organism>
<name>A0A0E9LYW3_9BACT</name>
<dbReference type="PANTHER" id="PTHR11927:SF9">
    <property type="entry name" value="L-FUCOSYLTRANSFERASE"/>
    <property type="match status" value="1"/>
</dbReference>
<keyword evidence="4" id="KW-1185">Reference proteome</keyword>
<evidence type="ECO:0000256" key="2">
    <source>
        <dbReference type="ARBA" id="ARBA00022679"/>
    </source>
</evidence>
<accession>A0A0E9LYW3</accession>
<comment type="caution">
    <text evidence="3">The sequence shown here is derived from an EMBL/GenBank/DDBJ whole genome shotgun (WGS) entry which is preliminary data.</text>
</comment>
<keyword evidence="1 3" id="KW-0328">Glycosyltransferase</keyword>
<gene>
    <name evidence="3" type="ORF">JCM15548_12692</name>
</gene>
<sequence>MIITRLMGGLGNQMFQYAFGLSTSKRNNTKLKIDTTLLKPANNQGSNQVSRNFELDAFKIDLQFATNFEIELYNGSAKNRFVLRRLFFLVLRKVLKKKLYIQPNHDFDPNQLKIRNNTCIVGRWQSEIYFRDVESDIREHFKFKKDLSESYEEYLTKILQSENSTSVHIRRTDYVNHPEYSQKIGALTESYYLNAISLLNKQVDYPTLFIFSDDIEYTKTIFANMKISNECIFIDPKVPNPHDELRLMTNCKHHIISNSTFAWWGAWLANKQEGAKTIAPKSWARSSKYKPPYIQCKSWILL</sequence>
<evidence type="ECO:0000313" key="3">
    <source>
        <dbReference type="EMBL" id="GAO30424.1"/>
    </source>
</evidence>
<reference evidence="3 4" key="1">
    <citation type="journal article" date="2015" name="Microbes Environ.">
        <title>Distribution and evolution of nitrogen fixation genes in the phylum bacteroidetes.</title>
        <authorList>
            <person name="Inoue J."/>
            <person name="Oshima K."/>
            <person name="Suda W."/>
            <person name="Sakamoto M."/>
            <person name="Iino T."/>
            <person name="Noda S."/>
            <person name="Hongoh Y."/>
            <person name="Hattori M."/>
            <person name="Ohkuma M."/>
        </authorList>
    </citation>
    <scope>NUCLEOTIDE SEQUENCE [LARGE SCALE GENOMIC DNA]</scope>
    <source>
        <strain evidence="3">JCM 15548</strain>
    </source>
</reference>
<evidence type="ECO:0000256" key="1">
    <source>
        <dbReference type="ARBA" id="ARBA00022676"/>
    </source>
</evidence>
<dbReference type="GO" id="GO:0016020">
    <property type="term" value="C:membrane"/>
    <property type="evidence" value="ECO:0007669"/>
    <property type="project" value="InterPro"/>
</dbReference>
<dbReference type="PANTHER" id="PTHR11927">
    <property type="entry name" value="GALACTOSIDE 2-L-FUCOSYLTRANSFERASE"/>
    <property type="match status" value="1"/>
</dbReference>
<dbReference type="GO" id="GO:0005975">
    <property type="term" value="P:carbohydrate metabolic process"/>
    <property type="evidence" value="ECO:0007669"/>
    <property type="project" value="InterPro"/>
</dbReference>
<dbReference type="STRING" id="1236989.JCM15548_12692"/>
<evidence type="ECO:0000313" key="4">
    <source>
        <dbReference type="Proteomes" id="UP000032900"/>
    </source>
</evidence>
<dbReference type="Pfam" id="PF01531">
    <property type="entry name" value="Glyco_transf_11"/>
    <property type="match status" value="1"/>
</dbReference>
<dbReference type="EMBL" id="BAZW01000023">
    <property type="protein sequence ID" value="GAO30424.1"/>
    <property type="molecule type" value="Genomic_DNA"/>
</dbReference>